<dbReference type="PROSITE" id="PS50929">
    <property type="entry name" value="ABC_TM1F"/>
    <property type="match status" value="1"/>
</dbReference>
<dbReference type="SMART" id="SM00382">
    <property type="entry name" value="AAA"/>
    <property type="match status" value="1"/>
</dbReference>
<dbReference type="Gene3D" id="3.40.50.300">
    <property type="entry name" value="P-loop containing nucleotide triphosphate hydrolases"/>
    <property type="match status" value="1"/>
</dbReference>
<reference evidence="19 20" key="2">
    <citation type="submission" date="2018-06" db="EMBL/GenBank/DDBJ databases">
        <authorList>
            <consortium name="Pathogen Informatics"/>
            <person name="Doyle S."/>
        </authorList>
    </citation>
    <scope>NUCLEOTIDE SEQUENCE [LARGE SCALE GENOMIC DNA]</scope>
    <source>
        <strain evidence="19 20">EOE047</strain>
    </source>
</reference>
<evidence type="ECO:0000313" key="17">
    <source>
        <dbReference type="EMBL" id="MBX8595064.1"/>
    </source>
</evidence>
<evidence type="ECO:0000256" key="10">
    <source>
        <dbReference type="ARBA" id="ARBA00022989"/>
    </source>
</evidence>
<dbReference type="FunFam" id="3.40.50.300:FF:000218">
    <property type="entry name" value="Multidrug ABC transporter ATP-binding protein"/>
    <property type="match status" value="1"/>
</dbReference>
<protein>
    <submittedName>
        <fullName evidence="19">Lipid A export ATP-binding/permease protein MsbA</fullName>
        <ecNumber evidence="19">3.6.3.-</ecNumber>
    </submittedName>
    <submittedName>
        <fullName evidence="17">SAV1866 family putative multidrug efflux ABC transporter</fullName>
    </submittedName>
</protein>
<dbReference type="EMBL" id="JAIGOF010000014">
    <property type="protein sequence ID" value="MBX8595064.1"/>
    <property type="molecule type" value="Genomic_DNA"/>
</dbReference>
<organism evidence="19 20">
    <name type="scientific">Staphylococcus aureus</name>
    <dbReference type="NCBI Taxonomy" id="1280"/>
    <lineage>
        <taxon>Bacteria</taxon>
        <taxon>Bacillati</taxon>
        <taxon>Bacillota</taxon>
        <taxon>Bacilli</taxon>
        <taxon>Bacillales</taxon>
        <taxon>Staphylococcaceae</taxon>
        <taxon>Staphylococcus</taxon>
    </lineage>
</organism>
<evidence type="ECO:0000256" key="12">
    <source>
        <dbReference type="ARBA" id="ARBA00025074"/>
    </source>
</evidence>
<evidence type="ECO:0000256" key="6">
    <source>
        <dbReference type="ARBA" id="ARBA00022692"/>
    </source>
</evidence>
<evidence type="ECO:0000256" key="4">
    <source>
        <dbReference type="ARBA" id="ARBA00022448"/>
    </source>
</evidence>
<evidence type="ECO:0000259" key="15">
    <source>
        <dbReference type="PROSITE" id="PS50929"/>
    </source>
</evidence>
<dbReference type="PANTHER" id="PTHR43394">
    <property type="entry name" value="ATP-DEPENDENT PERMEASE MDL1, MITOCHONDRIAL"/>
    <property type="match status" value="1"/>
</dbReference>
<dbReference type="SUPFAM" id="SSF90123">
    <property type="entry name" value="ABC transporter transmembrane region"/>
    <property type="match status" value="1"/>
</dbReference>
<evidence type="ECO:0000259" key="14">
    <source>
        <dbReference type="PROSITE" id="PS50893"/>
    </source>
</evidence>
<dbReference type="Proteomes" id="UP000309390">
    <property type="component" value="Unassembled WGS sequence"/>
</dbReference>
<dbReference type="GO" id="GO:0015421">
    <property type="term" value="F:ABC-type oligopeptide transporter activity"/>
    <property type="evidence" value="ECO:0007669"/>
    <property type="project" value="TreeGrafter"/>
</dbReference>
<comment type="similarity">
    <text evidence="2">Belongs to the ABC transporter superfamily.</text>
</comment>
<feature type="domain" description="ABC transmembrane type-1" evidence="15">
    <location>
        <begin position="17"/>
        <end position="306"/>
    </location>
</feature>
<dbReference type="PROSITE" id="PS50893">
    <property type="entry name" value="ABC_TRANSPORTER_2"/>
    <property type="match status" value="1"/>
</dbReference>
<keyword evidence="4" id="KW-0813">Transport</keyword>
<evidence type="ECO:0000256" key="7">
    <source>
        <dbReference type="ARBA" id="ARBA00022741"/>
    </source>
</evidence>
<evidence type="ECO:0000256" key="11">
    <source>
        <dbReference type="ARBA" id="ARBA00023136"/>
    </source>
</evidence>
<reference evidence="17" key="4">
    <citation type="submission" date="2021-08" db="EMBL/GenBank/DDBJ databases">
        <title>Whole-genome sequencing of local methicillin-resistant S. aureus strain Lr2.</title>
        <authorList>
            <person name="Ali A."/>
            <person name="Ullah N."/>
        </authorList>
    </citation>
    <scope>NUCLEOTIDE SEQUENCE</scope>
    <source>
        <strain evidence="17">Lr2</strain>
    </source>
</reference>
<feature type="transmembrane region" description="Helical" evidence="13">
    <location>
        <begin position="12"/>
        <end position="36"/>
    </location>
</feature>
<evidence type="ECO:0000313" key="16">
    <source>
        <dbReference type="EMBL" id="CZQ61651.1"/>
    </source>
</evidence>
<accession>A0AAE8PCP8</accession>
<dbReference type="InterPro" id="IPR039421">
    <property type="entry name" value="Type_1_exporter"/>
</dbReference>
<reference evidence="18" key="3">
    <citation type="submission" date="2019-04" db="EMBL/GenBank/DDBJ databases">
        <title>Whole-genome sequencing of local methicillin-resistant S. aureus strain Lr2.</title>
        <authorList>
            <person name="Ullah N."/>
            <person name="Ali A."/>
        </authorList>
    </citation>
    <scope>NUCLEOTIDE SEQUENCE [LARGE SCALE GENOMIC DNA]</scope>
    <source>
        <strain evidence="18">Lr2</strain>
    </source>
</reference>
<dbReference type="CDD" id="cd03251">
    <property type="entry name" value="ABCC_MsbA"/>
    <property type="match status" value="1"/>
</dbReference>
<feature type="domain" description="ABC transporter" evidence="14">
    <location>
        <begin position="340"/>
        <end position="575"/>
    </location>
</feature>
<dbReference type="EC" id="3.6.3.-" evidence="19"/>
<dbReference type="EMBL" id="CP038850">
    <property type="protein sequence ID" value="QCT57662.1"/>
    <property type="molecule type" value="Genomic_DNA"/>
</dbReference>
<dbReference type="GO" id="GO:0005886">
    <property type="term" value="C:plasma membrane"/>
    <property type="evidence" value="ECO:0007669"/>
    <property type="project" value="UniProtKB-SubCell"/>
</dbReference>
<keyword evidence="9" id="KW-1278">Translocase</keyword>
<comment type="subcellular location">
    <subcellularLocation>
        <location evidence="1">Cell membrane</location>
        <topology evidence="1">Multi-pass membrane protein</topology>
    </subcellularLocation>
</comment>
<dbReference type="RefSeq" id="WP_000597239.1">
    <property type="nucleotide sequence ID" value="NZ_AP025176.1"/>
</dbReference>
<keyword evidence="10 13" id="KW-1133">Transmembrane helix</keyword>
<dbReference type="InterPro" id="IPR003439">
    <property type="entry name" value="ABC_transporter-like_ATP-bd"/>
</dbReference>
<evidence type="ECO:0000256" key="1">
    <source>
        <dbReference type="ARBA" id="ARBA00004651"/>
    </source>
</evidence>
<name>A0AAE8PCP8_STAAU</name>
<dbReference type="SUPFAM" id="SSF52540">
    <property type="entry name" value="P-loop containing nucleoside triphosphate hydrolases"/>
    <property type="match status" value="1"/>
</dbReference>
<dbReference type="EMBL" id="FJNR01000008">
    <property type="protein sequence ID" value="CZQ61651.1"/>
    <property type="molecule type" value="Genomic_DNA"/>
</dbReference>
<sequence length="578" mass="64897">MIKRYLQFVKPYKYRIFATIIVGIIKFGIPMLIPLLIKYAIDGVINNHALTTDEKVHHLTIAIGIALFIFVIVRPPIEFIRQYLAQWTSNKILYDIRKKLYNHLQALSARFYANNQVGQVISRVINDVEQTKDFILTGLMNIWLDCITIIIALSIMFFLDVKLTLAALFIFPFYILTVYVFFGRLRKLTRERSQALAEVQGFLHERVQGISVVKSFAIEDNEAKNFDKKNTNFLTRALKHTRWNAYSFAAINTVTDIGPIIVIGVGAYLAISGSITVGTLAAFVGYLELLFGPLRRLVASFTTLTQSFASMDRVFQLIDEDYDIKNGVGAQPIEIKQGRIDIDHVSFQYNDNEAPILKDINLSIEKGETVAFVGMSGGGKSTLINLIPRFYDVTSGQILIDGHNIKDFLTGSLRNQIGLVQQDNILFSDTVKENILLGRPTATDEEVVEAAKMANAHDFIMNLPQGYDTEVGERGVKLSGGQKQRLSIARIFLNNPPILILDEATSALDLESESIIQEALDVLSKDRTTLIVAHRLSTITHADKIVVIENGHIVETGTHRELMSKQGAYEHLYSIQNL</sequence>
<evidence type="ECO:0000313" key="20">
    <source>
        <dbReference type="Proteomes" id="UP000249918"/>
    </source>
</evidence>
<proteinExistence type="inferred from homology"/>
<dbReference type="InterPro" id="IPR027417">
    <property type="entry name" value="P-loop_NTPase"/>
</dbReference>
<dbReference type="PROSITE" id="PS00211">
    <property type="entry name" value="ABC_TRANSPORTER_1"/>
    <property type="match status" value="1"/>
</dbReference>
<dbReference type="EMBL" id="UDJK01000005">
    <property type="protein sequence ID" value="SRC26323.1"/>
    <property type="molecule type" value="Genomic_DNA"/>
</dbReference>
<keyword evidence="7" id="KW-0547">Nucleotide-binding</keyword>
<dbReference type="GO" id="GO:0016887">
    <property type="term" value="F:ATP hydrolysis activity"/>
    <property type="evidence" value="ECO:0007669"/>
    <property type="project" value="InterPro"/>
</dbReference>
<feature type="transmembrane region" description="Helical" evidence="13">
    <location>
        <begin position="56"/>
        <end position="73"/>
    </location>
</feature>
<keyword evidence="8 19" id="KW-0067">ATP-binding</keyword>
<keyword evidence="5" id="KW-1003">Cell membrane</keyword>
<feature type="transmembrane region" description="Helical" evidence="13">
    <location>
        <begin position="142"/>
        <end position="159"/>
    </location>
</feature>
<dbReference type="CDD" id="cd18554">
    <property type="entry name" value="ABC_6TM_Sav1866_like"/>
    <property type="match status" value="1"/>
</dbReference>
<evidence type="ECO:0000256" key="2">
    <source>
        <dbReference type="ARBA" id="ARBA00005417"/>
    </source>
</evidence>
<keyword evidence="6 13" id="KW-0812">Transmembrane</keyword>
<dbReference type="Proteomes" id="UP000249918">
    <property type="component" value="Unassembled WGS sequence"/>
</dbReference>
<feature type="transmembrane region" description="Helical" evidence="13">
    <location>
        <begin position="268"/>
        <end position="287"/>
    </location>
</feature>
<dbReference type="InterPro" id="IPR036640">
    <property type="entry name" value="ABC1_TM_sf"/>
</dbReference>
<dbReference type="InterPro" id="IPR011527">
    <property type="entry name" value="ABC1_TM_dom"/>
</dbReference>
<evidence type="ECO:0000256" key="13">
    <source>
        <dbReference type="SAM" id="Phobius"/>
    </source>
</evidence>
<gene>
    <name evidence="18" type="ORF">E1948_09820</name>
    <name evidence="17" type="ORF">E1948_10695</name>
    <name evidence="16" type="ORF">ERS391062_01396</name>
    <name evidence="19" type="ORF">SAMEA1466929_01374</name>
</gene>
<reference evidence="16" key="1">
    <citation type="submission" date="2016-02" db="EMBL/GenBank/DDBJ databases">
        <authorList>
            <consortium name="Pathogen Informatics"/>
        </authorList>
    </citation>
    <scope>NUCLEOTIDE SEQUENCE</scope>
    <source>
        <strain evidence="16">1943STDY5698364</strain>
    </source>
</reference>
<dbReference type="GO" id="GO:0005524">
    <property type="term" value="F:ATP binding"/>
    <property type="evidence" value="ECO:0007669"/>
    <property type="project" value="UniProtKB-KW"/>
</dbReference>
<dbReference type="InterPro" id="IPR017871">
    <property type="entry name" value="ABC_transporter-like_CS"/>
</dbReference>
<dbReference type="Pfam" id="PF00664">
    <property type="entry name" value="ABC_membrane"/>
    <property type="match status" value="1"/>
</dbReference>
<dbReference type="InterPro" id="IPR003593">
    <property type="entry name" value="AAA+_ATPase"/>
</dbReference>
<keyword evidence="19" id="KW-0378">Hydrolase</keyword>
<evidence type="ECO:0000256" key="5">
    <source>
        <dbReference type="ARBA" id="ARBA00022475"/>
    </source>
</evidence>
<dbReference type="Proteomes" id="UP000070985">
    <property type="component" value="Unassembled WGS sequence"/>
</dbReference>
<dbReference type="AlphaFoldDB" id="A0AAE8PCP8"/>
<evidence type="ECO:0000313" key="18">
    <source>
        <dbReference type="EMBL" id="QCT57662.1"/>
    </source>
</evidence>
<comment type="subunit">
    <text evidence="3">Homodimer.</text>
</comment>
<evidence type="ECO:0000256" key="3">
    <source>
        <dbReference type="ARBA" id="ARBA00011738"/>
    </source>
</evidence>
<dbReference type="Pfam" id="PF00005">
    <property type="entry name" value="ABC_tran"/>
    <property type="match status" value="1"/>
</dbReference>
<comment type="function">
    <text evidence="12">May be involved in multidrug export. Transmembrane domains (TMD) form a pore in the cell membrane and the ATP-binding domain (NBD) is responsible for energy generation.</text>
</comment>
<keyword evidence="11 13" id="KW-0472">Membrane</keyword>
<feature type="transmembrane region" description="Helical" evidence="13">
    <location>
        <begin position="165"/>
        <end position="182"/>
    </location>
</feature>
<dbReference type="FunFam" id="1.20.1560.10:FF:000069">
    <property type="entry name" value="Multidrug ABC transporter ATP-binding protein"/>
    <property type="match status" value="1"/>
</dbReference>
<dbReference type="PANTHER" id="PTHR43394:SF1">
    <property type="entry name" value="ATP-BINDING CASSETTE SUB-FAMILY B MEMBER 10, MITOCHONDRIAL"/>
    <property type="match status" value="1"/>
</dbReference>
<evidence type="ECO:0000256" key="9">
    <source>
        <dbReference type="ARBA" id="ARBA00022967"/>
    </source>
</evidence>
<evidence type="ECO:0000256" key="8">
    <source>
        <dbReference type="ARBA" id="ARBA00022840"/>
    </source>
</evidence>
<dbReference type="Gene3D" id="1.20.1560.10">
    <property type="entry name" value="ABC transporter type 1, transmembrane domain"/>
    <property type="match status" value="1"/>
</dbReference>
<evidence type="ECO:0000313" key="19">
    <source>
        <dbReference type="EMBL" id="SRC26323.1"/>
    </source>
</evidence>